<dbReference type="SUPFAM" id="SSF46785">
    <property type="entry name" value="Winged helix' DNA-binding domain"/>
    <property type="match status" value="1"/>
</dbReference>
<dbReference type="GO" id="GO:0003700">
    <property type="term" value="F:DNA-binding transcription factor activity"/>
    <property type="evidence" value="ECO:0007669"/>
    <property type="project" value="InterPro"/>
</dbReference>
<accession>A0A0C1TY26</accession>
<evidence type="ECO:0000313" key="6">
    <source>
        <dbReference type="EMBL" id="KIE44258.1"/>
    </source>
</evidence>
<keyword evidence="7" id="KW-1185">Reference proteome</keyword>
<dbReference type="FunFam" id="1.10.10.10:FF:000079">
    <property type="entry name" value="GntR family transcriptional regulator"/>
    <property type="match status" value="1"/>
</dbReference>
<evidence type="ECO:0000256" key="1">
    <source>
        <dbReference type="ARBA" id="ARBA00023015"/>
    </source>
</evidence>
<dbReference type="SMART" id="SM00866">
    <property type="entry name" value="UTRA"/>
    <property type="match status" value="1"/>
</dbReference>
<protein>
    <submittedName>
        <fullName evidence="6">GntR family transcriptional regulator</fullName>
    </submittedName>
</protein>
<dbReference type="Pfam" id="PF00392">
    <property type="entry name" value="GntR"/>
    <property type="match status" value="1"/>
</dbReference>
<gene>
    <name evidence="6" type="ORF">SE37_15485</name>
</gene>
<keyword evidence="3" id="KW-0804">Transcription</keyword>
<evidence type="ECO:0000256" key="2">
    <source>
        <dbReference type="ARBA" id="ARBA00023125"/>
    </source>
</evidence>
<evidence type="ECO:0000259" key="5">
    <source>
        <dbReference type="SMART" id="SM00866"/>
    </source>
</evidence>
<feature type="domain" description="HTH gntR-type" evidence="4">
    <location>
        <begin position="14"/>
        <end position="73"/>
    </location>
</feature>
<dbReference type="Pfam" id="PF07702">
    <property type="entry name" value="UTRA"/>
    <property type="match status" value="1"/>
</dbReference>
<dbReference type="InterPro" id="IPR050679">
    <property type="entry name" value="Bact_HTH_transcr_reg"/>
</dbReference>
<dbReference type="Gene3D" id="3.40.1410.10">
    <property type="entry name" value="Chorismate lyase-like"/>
    <property type="match status" value="1"/>
</dbReference>
<dbReference type="GO" id="GO:0045892">
    <property type="term" value="P:negative regulation of DNA-templated transcription"/>
    <property type="evidence" value="ECO:0007669"/>
    <property type="project" value="TreeGrafter"/>
</dbReference>
<proteinExistence type="predicted"/>
<dbReference type="InterPro" id="IPR000524">
    <property type="entry name" value="Tscrpt_reg_HTH_GntR"/>
</dbReference>
<dbReference type="Proteomes" id="UP000031433">
    <property type="component" value="Unassembled WGS sequence"/>
</dbReference>
<keyword evidence="1" id="KW-0805">Transcription regulation</keyword>
<dbReference type="PANTHER" id="PTHR44846:SF1">
    <property type="entry name" value="MANNOSYL-D-GLYCERATE TRANSPORT_METABOLISM SYSTEM REPRESSOR MNGR-RELATED"/>
    <property type="match status" value="1"/>
</dbReference>
<dbReference type="Gene3D" id="1.10.10.10">
    <property type="entry name" value="Winged helix-like DNA-binding domain superfamily/Winged helix DNA-binding domain"/>
    <property type="match status" value="1"/>
</dbReference>
<evidence type="ECO:0000256" key="3">
    <source>
        <dbReference type="ARBA" id="ARBA00023163"/>
    </source>
</evidence>
<organism evidence="6 7">
    <name type="scientific">Geobacter soli</name>
    <dbReference type="NCBI Taxonomy" id="1510391"/>
    <lineage>
        <taxon>Bacteria</taxon>
        <taxon>Pseudomonadati</taxon>
        <taxon>Thermodesulfobacteriota</taxon>
        <taxon>Desulfuromonadia</taxon>
        <taxon>Geobacterales</taxon>
        <taxon>Geobacteraceae</taxon>
        <taxon>Geobacter</taxon>
    </lineage>
</organism>
<dbReference type="InterPro" id="IPR036390">
    <property type="entry name" value="WH_DNA-bd_sf"/>
</dbReference>
<dbReference type="InterPro" id="IPR028978">
    <property type="entry name" value="Chorismate_lyase_/UTRA_dom_sf"/>
</dbReference>
<dbReference type="PRINTS" id="PR00035">
    <property type="entry name" value="HTHGNTR"/>
</dbReference>
<dbReference type="CDD" id="cd07377">
    <property type="entry name" value="WHTH_GntR"/>
    <property type="match status" value="1"/>
</dbReference>
<comment type="caution">
    <text evidence="6">The sequence shown here is derived from an EMBL/GenBank/DDBJ whole genome shotgun (WGS) entry which is preliminary data.</text>
</comment>
<evidence type="ECO:0000313" key="7">
    <source>
        <dbReference type="Proteomes" id="UP000031433"/>
    </source>
</evidence>
<keyword evidence="2" id="KW-0238">DNA-binding</keyword>
<feature type="domain" description="UbiC transcription regulator-associated" evidence="5">
    <location>
        <begin position="97"/>
        <end position="236"/>
    </location>
</feature>
<dbReference type="AlphaFoldDB" id="A0A0C1TY26"/>
<name>A0A0C1TY26_9BACT</name>
<dbReference type="GO" id="GO:0003677">
    <property type="term" value="F:DNA binding"/>
    <property type="evidence" value="ECO:0007669"/>
    <property type="project" value="UniProtKB-KW"/>
</dbReference>
<dbReference type="SMART" id="SM00345">
    <property type="entry name" value="HTH_GNTR"/>
    <property type="match status" value="1"/>
</dbReference>
<dbReference type="InterPro" id="IPR036388">
    <property type="entry name" value="WH-like_DNA-bd_sf"/>
</dbReference>
<sequence length="248" mass="27655">MLDPESRMPLYHQIESHLREVIKSGKWQAGEAIPPERLLIEQYGVSRITIRQALANLVAAGLLYRKPGRGTFVAGAQDRPITESLANLTGHLEELQLRGLDPRVRVLALETRSMTAEVAEALQRSPGAEGWYLYRIVTVEQQPLMLSTVWLPCDLGIELNEGILKQHGMALLLTHSGIPPLRGSQRIGAMGAGPEEARLLGVRTGEAVLRVSRVILGAADRPLVWFRTLYRADRYEYEVELKRGRSHA</sequence>
<dbReference type="InterPro" id="IPR011663">
    <property type="entry name" value="UTRA"/>
</dbReference>
<reference evidence="6 7" key="1">
    <citation type="submission" date="2015-01" db="EMBL/GenBank/DDBJ databases">
        <title>Genome sequence of the anaerobic bacterium Geobacter soli GSS01, a dissimilatory Fe(III) reducer from soil.</title>
        <authorList>
            <person name="Yang G."/>
            <person name="Zhou S."/>
        </authorList>
    </citation>
    <scope>NUCLEOTIDE SEQUENCE [LARGE SCALE GENOMIC DNA]</scope>
    <source>
        <strain evidence="6 7">GSS01</strain>
    </source>
</reference>
<dbReference type="PANTHER" id="PTHR44846">
    <property type="entry name" value="MANNOSYL-D-GLYCERATE TRANSPORT/METABOLISM SYSTEM REPRESSOR MNGR-RELATED"/>
    <property type="match status" value="1"/>
</dbReference>
<evidence type="ECO:0000259" key="4">
    <source>
        <dbReference type="SMART" id="SM00345"/>
    </source>
</evidence>
<dbReference type="SUPFAM" id="SSF64288">
    <property type="entry name" value="Chorismate lyase-like"/>
    <property type="match status" value="1"/>
</dbReference>
<dbReference type="EMBL" id="JXBL01000001">
    <property type="protein sequence ID" value="KIE44258.1"/>
    <property type="molecule type" value="Genomic_DNA"/>
</dbReference>